<dbReference type="Pfam" id="PF04042">
    <property type="entry name" value="DNA_pol_E_B"/>
    <property type="match status" value="1"/>
</dbReference>
<comment type="subcellular location">
    <subcellularLocation>
        <location evidence="1">Nucleus</location>
    </subcellularLocation>
</comment>
<dbReference type="GO" id="GO:0003677">
    <property type="term" value="F:DNA binding"/>
    <property type="evidence" value="ECO:0007669"/>
    <property type="project" value="UniProtKB-KW"/>
</dbReference>
<evidence type="ECO:0000256" key="1">
    <source>
        <dbReference type="ARBA" id="ARBA00004123"/>
    </source>
</evidence>
<dbReference type="EMBL" id="JAHMUF010000010">
    <property type="protein sequence ID" value="KAG7193773.1"/>
    <property type="molecule type" value="Genomic_DNA"/>
</dbReference>
<organism evidence="9 10">
    <name type="scientific">Scheffersomyces spartinae</name>
    <dbReference type="NCBI Taxonomy" id="45513"/>
    <lineage>
        <taxon>Eukaryota</taxon>
        <taxon>Fungi</taxon>
        <taxon>Dikarya</taxon>
        <taxon>Ascomycota</taxon>
        <taxon>Saccharomycotina</taxon>
        <taxon>Pichiomycetes</taxon>
        <taxon>Debaryomycetaceae</taxon>
        <taxon>Scheffersomyces</taxon>
    </lineage>
</organism>
<comment type="similarity">
    <text evidence="2">Belongs to the DNA polymerase epsilon subunit B family.</text>
</comment>
<evidence type="ECO:0000256" key="5">
    <source>
        <dbReference type="ARBA" id="ARBA00023125"/>
    </source>
</evidence>
<dbReference type="GO" id="GO:0042276">
    <property type="term" value="P:error-prone translesion synthesis"/>
    <property type="evidence" value="ECO:0007669"/>
    <property type="project" value="TreeGrafter"/>
</dbReference>
<evidence type="ECO:0000256" key="3">
    <source>
        <dbReference type="ARBA" id="ARBA00016011"/>
    </source>
</evidence>
<dbReference type="GO" id="GO:0003887">
    <property type="term" value="F:DNA-directed DNA polymerase activity"/>
    <property type="evidence" value="ECO:0007669"/>
    <property type="project" value="UniProtKB-KW"/>
</dbReference>
<keyword evidence="9" id="KW-0808">Transferase</keyword>
<dbReference type="RefSeq" id="XP_043049321.1">
    <property type="nucleotide sequence ID" value="XM_043191309.1"/>
</dbReference>
<evidence type="ECO:0000256" key="7">
    <source>
        <dbReference type="ARBA" id="ARBA00032930"/>
    </source>
</evidence>
<keyword evidence="5" id="KW-0238">DNA-binding</keyword>
<keyword evidence="9" id="KW-0239">DNA-directed DNA polymerase</keyword>
<dbReference type="GO" id="GO:0006261">
    <property type="term" value="P:DNA-templated DNA replication"/>
    <property type="evidence" value="ECO:0007669"/>
    <property type="project" value="InterPro"/>
</dbReference>
<dbReference type="GeneID" id="66113839"/>
<dbReference type="GO" id="GO:0008622">
    <property type="term" value="C:epsilon DNA polymerase complex"/>
    <property type="evidence" value="ECO:0007669"/>
    <property type="project" value="InterPro"/>
</dbReference>
<dbReference type="AlphaFoldDB" id="A0A9P7V9H4"/>
<dbReference type="PANTHER" id="PTHR12708">
    <property type="entry name" value="DNA POLYMERASE EPSILON SUBUNIT B"/>
    <property type="match status" value="1"/>
</dbReference>
<evidence type="ECO:0000256" key="2">
    <source>
        <dbReference type="ARBA" id="ARBA00009560"/>
    </source>
</evidence>
<keyword evidence="6" id="KW-0539">Nucleus</keyword>
<evidence type="ECO:0000256" key="4">
    <source>
        <dbReference type="ARBA" id="ARBA00022705"/>
    </source>
</evidence>
<evidence type="ECO:0000313" key="10">
    <source>
        <dbReference type="Proteomes" id="UP000790833"/>
    </source>
</evidence>
<accession>A0A9P7V9H4</accession>
<reference evidence="9" key="1">
    <citation type="submission" date="2021-03" db="EMBL/GenBank/DDBJ databases">
        <authorList>
            <person name="Palmer J.M."/>
        </authorList>
    </citation>
    <scope>NUCLEOTIDE SEQUENCE</scope>
    <source>
        <strain evidence="9">ARV_011</strain>
    </source>
</reference>
<evidence type="ECO:0000313" key="9">
    <source>
        <dbReference type="EMBL" id="KAG7193773.1"/>
    </source>
</evidence>
<dbReference type="InterPro" id="IPR016266">
    <property type="entry name" value="POLE2"/>
</dbReference>
<comment type="caution">
    <text evidence="9">The sequence shown here is derived from an EMBL/GenBank/DDBJ whole genome shotgun (WGS) entry which is preliminary data.</text>
</comment>
<proteinExistence type="inferred from homology"/>
<keyword evidence="10" id="KW-1185">Reference proteome</keyword>
<dbReference type="InterPro" id="IPR007185">
    <property type="entry name" value="DNA_pol_a/d/e_bsu"/>
</dbReference>
<dbReference type="OrthoDB" id="10254730at2759"/>
<dbReference type="Proteomes" id="UP000790833">
    <property type="component" value="Unassembled WGS sequence"/>
</dbReference>
<evidence type="ECO:0000256" key="6">
    <source>
        <dbReference type="ARBA" id="ARBA00023242"/>
    </source>
</evidence>
<keyword evidence="4" id="KW-0235">DNA replication</keyword>
<feature type="domain" description="DNA polymerase alpha/delta/epsilon subunit B" evidence="8">
    <location>
        <begin position="368"/>
        <end position="632"/>
    </location>
</feature>
<gene>
    <name evidence="9" type="primary">DPB2</name>
    <name evidence="9" type="ORF">KQ657_000465</name>
</gene>
<name>A0A9P7V9H4_9ASCO</name>
<protein>
    <recommendedName>
        <fullName evidence="3">DNA polymerase epsilon subunit B</fullName>
    </recommendedName>
    <alternativeName>
        <fullName evidence="7">DNA polymerase II subunit 2</fullName>
    </alternativeName>
</protein>
<dbReference type="PANTHER" id="PTHR12708:SF0">
    <property type="entry name" value="DNA POLYMERASE EPSILON SUBUNIT 2"/>
    <property type="match status" value="1"/>
</dbReference>
<keyword evidence="9" id="KW-0548">Nucleotidyltransferase</keyword>
<evidence type="ECO:0000259" key="8">
    <source>
        <dbReference type="Pfam" id="PF04042"/>
    </source>
</evidence>
<sequence length="678" mass="76951">MSIMDTNRTLPVKLQPSNIRPIVYRILSKKHSLNIKTDALEVLTEVISNKFGVDWRGPVCQKFLEAIAKTWKLQDRGLFVDGAGLKQIVKELNQIESRQSSPTSSIIASRSDTIVDLDLNGGEIEEDLSLNWEDFFKVVNPDDQMNFTFDKTRRQFLLIRNGSRFQAHLEAQVHYFSNRYNLISDRLSRNESFHKTSISSIASINQSMLRGKMSNEITLISNVLGRDGSRFILFGFMTKNYQDKFILEDSSGCIELNLQQAIKQEGSFYCPGMFIIVEGIYSSTGGNRSSESLIGGCFHVSTMSHPPAERRDQSIENYGNIDFLGIQTSIGVSLRNIVETHALKIPKPLKRKLGVLEKSLLGHKLIFMGSDCFLDDFKTLEAIKKFFIQLEQRIDVAQTDLNVDDGGGLAPLAVIMVGSFISKPLSTSSLLSASSTSNAETYKELFNQLASILGTNCPNLIRRAKLVLIPGLNDPWQSEYSFGGSQMNVFPQKPIPTLFASRLERLLPRGNLIFGWNPTRISYLSQEMVIMKDDIFNKCKRNDIVLPHDIKMEQERTKRQNMPLEEMVKEVSLNSTTPHISPKVRESRKLVKTLLDQGTLQPFLKNLKVVNASYDYALRIEPLPTTIILHDANFEFFEVTYNGCKVINVPRLIGTTRYLNYVEYTPSRKKFHYAKIFF</sequence>